<sequence length="98" mass="11900">MSDLKKSIKLFDGMKLINGKVYCPLCEENGPIFKTRLNRDKLDIYVCDECDGLWFMNNDYVLYEKEGMQNLEEYIEKQFGDLEKTYLLYFDYDWYKEQ</sequence>
<evidence type="ECO:0000259" key="1">
    <source>
        <dbReference type="Pfam" id="PF13453"/>
    </source>
</evidence>
<feature type="domain" description="Transcription factor zinc-finger" evidence="1">
    <location>
        <begin position="23"/>
        <end position="60"/>
    </location>
</feature>
<organism evidence="2 3">
    <name type="scientific">Orenia metallireducens</name>
    <dbReference type="NCBI Taxonomy" id="1413210"/>
    <lineage>
        <taxon>Bacteria</taxon>
        <taxon>Bacillati</taxon>
        <taxon>Bacillota</taxon>
        <taxon>Clostridia</taxon>
        <taxon>Halanaerobiales</taxon>
        <taxon>Halobacteroidaceae</taxon>
        <taxon>Orenia</taxon>
    </lineage>
</organism>
<dbReference type="Proteomes" id="UP000093514">
    <property type="component" value="Unassembled WGS sequence"/>
</dbReference>
<reference evidence="2 3" key="2">
    <citation type="submission" date="2016-08" db="EMBL/GenBank/DDBJ databases">
        <title>Orenia metallireducens sp. nov. strain Z6, a Novel Metal-reducing Firmicute from the Deep Subsurface.</title>
        <authorList>
            <person name="Maxim B.I."/>
            <person name="Kenneth K."/>
            <person name="Flynn T.M."/>
            <person name="Oloughlin E.J."/>
            <person name="Locke R.A."/>
            <person name="Weber J.R."/>
            <person name="Egan S.M."/>
            <person name="Mackie R.I."/>
            <person name="Cann I.K."/>
        </authorList>
    </citation>
    <scope>NUCLEOTIDE SEQUENCE [LARGE SCALE GENOMIC DNA]</scope>
    <source>
        <strain evidence="2 3">Z6</strain>
    </source>
</reference>
<proteinExistence type="predicted"/>
<dbReference type="Pfam" id="PF13453">
    <property type="entry name" value="Zn_ribbon_TFIIB"/>
    <property type="match status" value="1"/>
</dbReference>
<protein>
    <recommendedName>
        <fullName evidence="1">Transcription factor zinc-finger domain-containing protein</fullName>
    </recommendedName>
</protein>
<dbReference type="InterPro" id="IPR027392">
    <property type="entry name" value="TF_Znf"/>
</dbReference>
<dbReference type="OrthoDB" id="2476736at2"/>
<comment type="caution">
    <text evidence="2">The sequence shown here is derived from an EMBL/GenBank/DDBJ whole genome shotgun (WGS) entry which is preliminary data.</text>
</comment>
<evidence type="ECO:0000313" key="2">
    <source>
        <dbReference type="EMBL" id="OCL26019.1"/>
    </source>
</evidence>
<dbReference type="EMBL" id="LWDV01000009">
    <property type="protein sequence ID" value="OCL26019.1"/>
    <property type="molecule type" value="Genomic_DNA"/>
</dbReference>
<accession>A0A1C0A6Z1</accession>
<dbReference type="AlphaFoldDB" id="A0A1C0A6Z1"/>
<reference evidence="3" key="1">
    <citation type="submission" date="2016-07" db="EMBL/GenBank/DDBJ databases">
        <authorList>
            <person name="Florea S."/>
            <person name="Webb J.S."/>
            <person name="Jaromczyk J."/>
            <person name="Schardl C.L."/>
        </authorList>
    </citation>
    <scope>NUCLEOTIDE SEQUENCE [LARGE SCALE GENOMIC DNA]</scope>
    <source>
        <strain evidence="3">Z6</strain>
    </source>
</reference>
<name>A0A1C0A6Z1_9FIRM</name>
<gene>
    <name evidence="2" type="ORF">U472_08320</name>
</gene>
<dbReference type="RefSeq" id="WP_068717418.1">
    <property type="nucleotide sequence ID" value="NZ_LWDV01000009.1"/>
</dbReference>
<evidence type="ECO:0000313" key="3">
    <source>
        <dbReference type="Proteomes" id="UP000093514"/>
    </source>
</evidence>
<keyword evidence="3" id="KW-1185">Reference proteome</keyword>